<dbReference type="InterPro" id="IPR036390">
    <property type="entry name" value="WH_DNA-bd_sf"/>
</dbReference>
<evidence type="ECO:0000313" key="6">
    <source>
        <dbReference type="Proteomes" id="UP000075473"/>
    </source>
</evidence>
<evidence type="ECO:0000313" key="5">
    <source>
        <dbReference type="EMBL" id="KXU93893.1"/>
    </source>
</evidence>
<reference evidence="5 6" key="1">
    <citation type="submission" date="2015-06" db="EMBL/GenBank/DDBJ databases">
        <title>Improved classification and identification of acetic acid bacteria using matrix-assisted laser desorption/ionization time-of-flight mass spectrometry; Gluconobacter nephelii and Gluconobacter uchimurae are later heterotypic synonyms of Gluconobacter japonicus and Gluconobacter oxydans, respectively.</title>
        <authorList>
            <person name="Li L."/>
            <person name="Cleenwerck I."/>
            <person name="De Vuyst L."/>
            <person name="Vandamme P."/>
        </authorList>
    </citation>
    <scope>NUCLEOTIDE SEQUENCE [LARGE SCALE GENOMIC DNA]</scope>
    <source>
        <strain evidence="5 6">LMG 1625</strain>
    </source>
</reference>
<dbReference type="Proteomes" id="UP000075473">
    <property type="component" value="Unassembled WGS sequence"/>
</dbReference>
<dbReference type="InterPro" id="IPR036388">
    <property type="entry name" value="WH-like_DNA-bd_sf"/>
</dbReference>
<keyword evidence="3" id="KW-0804">Transcription</keyword>
<dbReference type="EMBL" id="LHZA01000144">
    <property type="protein sequence ID" value="KXU93893.1"/>
    <property type="molecule type" value="Genomic_DNA"/>
</dbReference>
<evidence type="ECO:0000256" key="1">
    <source>
        <dbReference type="ARBA" id="ARBA00023015"/>
    </source>
</evidence>
<accession>A0A149Q9F4</accession>
<gene>
    <name evidence="5" type="ORF">AD928_07965</name>
</gene>
<name>A0A149Q9F4_9PROT</name>
<evidence type="ECO:0000256" key="2">
    <source>
        <dbReference type="ARBA" id="ARBA00023125"/>
    </source>
</evidence>
<dbReference type="PANTHER" id="PTHR33204">
    <property type="entry name" value="TRANSCRIPTIONAL REGULATOR, MARR FAMILY"/>
    <property type="match status" value="1"/>
</dbReference>
<dbReference type="PATRIC" id="fig|178900.5.peg.2504"/>
<keyword evidence="2" id="KW-0238">DNA-binding</keyword>
<dbReference type="Pfam" id="PF01638">
    <property type="entry name" value="HxlR"/>
    <property type="match status" value="1"/>
</dbReference>
<dbReference type="SUPFAM" id="SSF46785">
    <property type="entry name" value="Winged helix' DNA-binding domain"/>
    <property type="match status" value="1"/>
</dbReference>
<dbReference type="PANTHER" id="PTHR33204:SF39">
    <property type="entry name" value="TRANSCRIPTIONAL REGULATORY PROTEIN"/>
    <property type="match status" value="1"/>
</dbReference>
<feature type="domain" description="HTH hxlR-type" evidence="4">
    <location>
        <begin position="18"/>
        <end position="118"/>
    </location>
</feature>
<dbReference type="GO" id="GO:0003677">
    <property type="term" value="F:DNA binding"/>
    <property type="evidence" value="ECO:0007669"/>
    <property type="project" value="UniProtKB-KW"/>
</dbReference>
<evidence type="ECO:0000259" key="4">
    <source>
        <dbReference type="PROSITE" id="PS51118"/>
    </source>
</evidence>
<comment type="caution">
    <text evidence="5">The sequence shown here is derived from an EMBL/GenBank/DDBJ whole genome shotgun (WGS) entry which is preliminary data.</text>
</comment>
<dbReference type="AlphaFoldDB" id="A0A149Q9F4"/>
<protein>
    <recommendedName>
        <fullName evidence="4">HTH hxlR-type domain-containing protein</fullName>
    </recommendedName>
</protein>
<organism evidence="5 6">
    <name type="scientific">Acetobacter cerevisiae</name>
    <dbReference type="NCBI Taxonomy" id="178900"/>
    <lineage>
        <taxon>Bacteria</taxon>
        <taxon>Pseudomonadati</taxon>
        <taxon>Pseudomonadota</taxon>
        <taxon>Alphaproteobacteria</taxon>
        <taxon>Acetobacterales</taxon>
        <taxon>Acetobacteraceae</taxon>
        <taxon>Acetobacter</taxon>
    </lineage>
</organism>
<dbReference type="Gene3D" id="1.10.10.10">
    <property type="entry name" value="Winged helix-like DNA-binding domain superfamily/Winged helix DNA-binding domain"/>
    <property type="match status" value="1"/>
</dbReference>
<sequence>MPSSLPSVYRQAPFVEDCAPRRVLRLFSGKWTTMILHTLHLLGDASRPGKLQRSVPGLSKKMMTQTLRELEQSGLVSRHVQQIMPPSVEYRLTPAGLIFIEPIEMLYTWAIDHAAELDALTAKQASGACPAEHTPEQSVTF</sequence>
<keyword evidence="1" id="KW-0805">Transcription regulation</keyword>
<evidence type="ECO:0000256" key="3">
    <source>
        <dbReference type="ARBA" id="ARBA00023163"/>
    </source>
</evidence>
<dbReference type="RefSeq" id="WP_062249639.1">
    <property type="nucleotide sequence ID" value="NZ_LHZA01000144.1"/>
</dbReference>
<dbReference type="InterPro" id="IPR002577">
    <property type="entry name" value="HTH_HxlR"/>
</dbReference>
<dbReference type="PROSITE" id="PS51118">
    <property type="entry name" value="HTH_HXLR"/>
    <property type="match status" value="1"/>
</dbReference>
<proteinExistence type="predicted"/>